<dbReference type="Pfam" id="PF09243">
    <property type="entry name" value="Rsm22"/>
    <property type="match status" value="1"/>
</dbReference>
<comment type="function">
    <text evidence="7">Mitochondrial ribosome (mitoribosome) assembly factor. Binds at the interface of the head and body domains of the mitochondrial small ribosomal subunit (mt-SSU), occluding the mRNA channel and preventing compaction of the head domain towards the body. Probable inactive methyltransferase: retains the characteristic folding and ability to bind S-adenosyl-L-methionine, but it probably lost its methyltransferase activity.</text>
</comment>
<keyword evidence="4" id="KW-0408">Iron</keyword>
<keyword evidence="6" id="KW-0496">Mitochondrion</keyword>
<evidence type="ECO:0000313" key="8">
    <source>
        <dbReference type="EMBL" id="CRL00928.1"/>
    </source>
</evidence>
<dbReference type="GO" id="GO:0003735">
    <property type="term" value="F:structural constituent of ribosome"/>
    <property type="evidence" value="ECO:0007669"/>
    <property type="project" value="TreeGrafter"/>
</dbReference>
<gene>
    <name evidence="8" type="ORF">CLUMA_CG014346</name>
</gene>
<dbReference type="EMBL" id="CVRI01000055">
    <property type="protein sequence ID" value="CRL00928.1"/>
    <property type="molecule type" value="Genomic_DNA"/>
</dbReference>
<evidence type="ECO:0000256" key="7">
    <source>
        <dbReference type="ARBA" id="ARBA00045681"/>
    </source>
</evidence>
<evidence type="ECO:0000256" key="6">
    <source>
        <dbReference type="ARBA" id="ARBA00023128"/>
    </source>
</evidence>
<evidence type="ECO:0000313" key="9">
    <source>
        <dbReference type="Proteomes" id="UP000183832"/>
    </source>
</evidence>
<dbReference type="GO" id="GO:0005763">
    <property type="term" value="C:mitochondrial small ribosomal subunit"/>
    <property type="evidence" value="ECO:0007669"/>
    <property type="project" value="TreeGrafter"/>
</dbReference>
<keyword evidence="5" id="KW-0411">Iron-sulfur</keyword>
<dbReference type="GO" id="GO:0046872">
    <property type="term" value="F:metal ion binding"/>
    <property type="evidence" value="ECO:0007669"/>
    <property type="project" value="UniProtKB-KW"/>
</dbReference>
<dbReference type="PANTHER" id="PTHR13184:SF5">
    <property type="entry name" value="METHYLTRANSFERASE-LIKE PROTEIN 17, MITOCHONDRIAL"/>
    <property type="match status" value="1"/>
</dbReference>
<dbReference type="GO" id="GO:0006412">
    <property type="term" value="P:translation"/>
    <property type="evidence" value="ECO:0007669"/>
    <property type="project" value="InterPro"/>
</dbReference>
<sequence>MLQAMQIKTNNMLVLKNIIYQSYSNYKGSLSVLSHSREFFAHFSTSKVSAATLKVKLDNDTEKQIMEKQIKPRKHKGICKTPPISIPERIVKAMPKVIGDFPMKTLCDNSAVLDRYIKCRKAPIEEANMKQRIKEIEELVLADPIKYKLPKFPQNDDDNNALKLFHSRKNQTVKAIVKQRIYSWKAINYDDHQSLLYLFGRSAQEYAAIMKIFIEILKREPDFMPQSFFDFGSGVGTGAWAAHELWRSSLHEYYCVDASAAMNNLADLLLRDGDMNKTLQLKNIYFRQFLPASNNLYDIVLSAYSMFELPDLRKRLEVAKNLYKKSANYLVFVEVGTYAGFQVLSEIREYLVKSMKINEDDAFIFSPCPHESSCPRLALHDNTPCNFSVAYQSLPFSGPSLLKSDVYSYLVIKKGKLMESKRWPRIVRSPLIRHRHVVCRMCTENGKIEEGIFTPTKHGKAVYKCAKASQWGDRLPVQIMESDESFEPDETSKNNE</sequence>
<comment type="subcellular location">
    <subcellularLocation>
        <location evidence="1">Mitochondrion</location>
    </subcellularLocation>
</comment>
<evidence type="ECO:0000256" key="4">
    <source>
        <dbReference type="ARBA" id="ARBA00023004"/>
    </source>
</evidence>
<dbReference type="GO" id="GO:0051536">
    <property type="term" value="F:iron-sulfur cluster binding"/>
    <property type="evidence" value="ECO:0007669"/>
    <property type="project" value="UniProtKB-KW"/>
</dbReference>
<dbReference type="InterPro" id="IPR015324">
    <property type="entry name" value="Ribosomal_Rsm22-like"/>
</dbReference>
<keyword evidence="2" id="KW-0479">Metal-binding</keyword>
<dbReference type="OrthoDB" id="421327at2759"/>
<protein>
    <submittedName>
        <fullName evidence="8">CLUMA_CG014346, isoform A</fullName>
    </submittedName>
</protein>
<proteinExistence type="predicted"/>
<dbReference type="Proteomes" id="UP000183832">
    <property type="component" value="Unassembled WGS sequence"/>
</dbReference>
<keyword evidence="3" id="KW-0809">Transit peptide</keyword>
<accession>A0A1J1IL91</accession>
<dbReference type="Gene3D" id="3.40.50.150">
    <property type="entry name" value="Vaccinia Virus protein VP39"/>
    <property type="match status" value="1"/>
</dbReference>
<evidence type="ECO:0000256" key="1">
    <source>
        <dbReference type="ARBA" id="ARBA00004173"/>
    </source>
</evidence>
<evidence type="ECO:0000256" key="5">
    <source>
        <dbReference type="ARBA" id="ARBA00023014"/>
    </source>
</evidence>
<dbReference type="GO" id="GO:0008168">
    <property type="term" value="F:methyltransferase activity"/>
    <property type="evidence" value="ECO:0007669"/>
    <property type="project" value="InterPro"/>
</dbReference>
<dbReference type="AlphaFoldDB" id="A0A1J1IL91"/>
<dbReference type="InterPro" id="IPR029063">
    <property type="entry name" value="SAM-dependent_MTases_sf"/>
</dbReference>
<keyword evidence="9" id="KW-1185">Reference proteome</keyword>
<dbReference type="STRING" id="568069.A0A1J1IL91"/>
<evidence type="ECO:0000256" key="3">
    <source>
        <dbReference type="ARBA" id="ARBA00022946"/>
    </source>
</evidence>
<name>A0A1J1IL91_9DIPT</name>
<evidence type="ECO:0000256" key="2">
    <source>
        <dbReference type="ARBA" id="ARBA00022723"/>
    </source>
</evidence>
<organism evidence="8 9">
    <name type="scientific">Clunio marinus</name>
    <dbReference type="NCBI Taxonomy" id="568069"/>
    <lineage>
        <taxon>Eukaryota</taxon>
        <taxon>Metazoa</taxon>
        <taxon>Ecdysozoa</taxon>
        <taxon>Arthropoda</taxon>
        <taxon>Hexapoda</taxon>
        <taxon>Insecta</taxon>
        <taxon>Pterygota</taxon>
        <taxon>Neoptera</taxon>
        <taxon>Endopterygota</taxon>
        <taxon>Diptera</taxon>
        <taxon>Nematocera</taxon>
        <taxon>Chironomoidea</taxon>
        <taxon>Chironomidae</taxon>
        <taxon>Clunio</taxon>
    </lineage>
</organism>
<dbReference type="SUPFAM" id="SSF53335">
    <property type="entry name" value="S-adenosyl-L-methionine-dependent methyltransferases"/>
    <property type="match status" value="1"/>
</dbReference>
<reference evidence="8 9" key="1">
    <citation type="submission" date="2015-04" db="EMBL/GenBank/DDBJ databases">
        <authorList>
            <person name="Syromyatnikov M.Y."/>
            <person name="Popov V.N."/>
        </authorList>
    </citation>
    <scope>NUCLEOTIDE SEQUENCE [LARGE SCALE GENOMIC DNA]</scope>
</reference>
<dbReference type="PANTHER" id="PTHR13184">
    <property type="entry name" value="37S RIBOSOMAL PROTEIN S22"/>
    <property type="match status" value="1"/>
</dbReference>
<dbReference type="InterPro" id="IPR052571">
    <property type="entry name" value="Mt_RNA_Methyltransferase"/>
</dbReference>